<dbReference type="Gene3D" id="3.20.20.70">
    <property type="entry name" value="Aldolase class I"/>
    <property type="match status" value="1"/>
</dbReference>
<dbReference type="InterPro" id="IPR036400">
    <property type="entry name" value="Cyt_B5-like_heme/steroid_sf"/>
</dbReference>
<name>A0A1Y2BHZ7_9TREE</name>
<evidence type="ECO:0000313" key="9">
    <source>
        <dbReference type="EMBL" id="ORY33735.1"/>
    </source>
</evidence>
<sequence length="610" mass="66488">MISRLSLQALRVLRTESRRELGTSRRYISTSTSRVSQLSTTRTALLASAAAISTFLISNALLPTIQADSSSVHDKVGSKKPSKLGEQVPDRVHSGTSEKSIKPKGDLVTVKDVLEHKEGDEVWVVIKGGVYDMTEFLDDHPGGREIIESNRSKDVTHIFNPRHPSDQLDAENLPVNVHHLGSIDVENASDEEKAELMLKVSKDEEDEQERVERERKEMEQRGLGVIVNMKDFEKFAEPLLSKVAWAYYASAGDDEITKIANGDAYQKVLFRPRILRKVAQADAKTTILGHPSTIPVFISPAAMAKLGHPDGEVNLTKGAGNTGIIQCISSNASCSLEEMSAARQKDQPLFFQLYVNRNRQTATELIKKVNALKMDAIFMTADAPVGGKRERDLRLKGEFEGPAGGVSEKSGDTKGVSQAMFAGVDPDLNWDDIAWVKSLSDLPIIVKGVQCVEDALLAYQKGADGILISNHGGRQLDTTRPCLDVLLEIRKHAPQLLRPEFRGPTGLSPAALEDPGRLTPPPPPDSKQERKFEVLIDGGISRGTEVVKALCLGANAVGVGRGFLFAQSVAGVDGVEHAVDILEQEILLALRLLGANKLSDLRPSMVEVKE</sequence>
<dbReference type="InterPro" id="IPR037396">
    <property type="entry name" value="FMN_HAD"/>
</dbReference>
<dbReference type="GO" id="GO:0046872">
    <property type="term" value="F:metal ion binding"/>
    <property type="evidence" value="ECO:0007669"/>
    <property type="project" value="UniProtKB-KW"/>
</dbReference>
<evidence type="ECO:0000256" key="3">
    <source>
        <dbReference type="ARBA" id="ARBA00022723"/>
    </source>
</evidence>
<accession>A0A1Y2BHZ7</accession>
<feature type="region of interest" description="Disordered" evidence="6">
    <location>
        <begin position="69"/>
        <end position="102"/>
    </location>
</feature>
<reference evidence="9 10" key="1">
    <citation type="submission" date="2016-07" db="EMBL/GenBank/DDBJ databases">
        <title>Pervasive Adenine N6-methylation of Active Genes in Fungi.</title>
        <authorList>
            <consortium name="DOE Joint Genome Institute"/>
            <person name="Mondo S.J."/>
            <person name="Dannebaum R.O."/>
            <person name="Kuo R.C."/>
            <person name="Labutti K."/>
            <person name="Haridas S."/>
            <person name="Kuo A."/>
            <person name="Salamov A."/>
            <person name="Ahrendt S.R."/>
            <person name="Lipzen A."/>
            <person name="Sullivan W."/>
            <person name="Andreopoulos W.B."/>
            <person name="Clum A."/>
            <person name="Lindquist E."/>
            <person name="Daum C."/>
            <person name="Ramamoorthy G.K."/>
            <person name="Gryganskyi A."/>
            <person name="Culley D."/>
            <person name="Magnuson J.K."/>
            <person name="James T.Y."/>
            <person name="O'Malley M.A."/>
            <person name="Stajich J.E."/>
            <person name="Spatafora J.W."/>
            <person name="Visel A."/>
            <person name="Grigoriev I.V."/>
        </authorList>
    </citation>
    <scope>NUCLEOTIDE SEQUENCE [LARGE SCALE GENOMIC DNA]</scope>
    <source>
        <strain evidence="9 10">68-887.2</strain>
    </source>
</reference>
<dbReference type="GO" id="GO:0020037">
    <property type="term" value="F:heme binding"/>
    <property type="evidence" value="ECO:0007669"/>
    <property type="project" value="InterPro"/>
</dbReference>
<proteinExistence type="predicted"/>
<evidence type="ECO:0000256" key="2">
    <source>
        <dbReference type="ARBA" id="ARBA00022617"/>
    </source>
</evidence>
<dbReference type="PANTHER" id="PTHR10578">
    <property type="entry name" value="S -2-HYDROXY-ACID OXIDASE-RELATED"/>
    <property type="match status" value="1"/>
</dbReference>
<dbReference type="CDD" id="cd02922">
    <property type="entry name" value="FCB2_FMN"/>
    <property type="match status" value="1"/>
</dbReference>
<organism evidence="9 10">
    <name type="scientific">Naematelia encephala</name>
    <dbReference type="NCBI Taxonomy" id="71784"/>
    <lineage>
        <taxon>Eukaryota</taxon>
        <taxon>Fungi</taxon>
        <taxon>Dikarya</taxon>
        <taxon>Basidiomycota</taxon>
        <taxon>Agaricomycotina</taxon>
        <taxon>Tremellomycetes</taxon>
        <taxon>Tremellales</taxon>
        <taxon>Naemateliaceae</taxon>
        <taxon>Naematelia</taxon>
    </lineage>
</organism>
<keyword evidence="3" id="KW-0479">Metal-binding</keyword>
<evidence type="ECO:0000259" key="8">
    <source>
        <dbReference type="PROSITE" id="PS51349"/>
    </source>
</evidence>
<dbReference type="PROSITE" id="PS00557">
    <property type="entry name" value="FMN_HYDROXY_ACID_DH_1"/>
    <property type="match status" value="1"/>
</dbReference>
<dbReference type="InParanoid" id="A0A1Y2BHZ7"/>
<dbReference type="EMBL" id="MCFC01000005">
    <property type="protein sequence ID" value="ORY33735.1"/>
    <property type="molecule type" value="Genomic_DNA"/>
</dbReference>
<dbReference type="Pfam" id="PF00173">
    <property type="entry name" value="Cyt-b5"/>
    <property type="match status" value="1"/>
</dbReference>
<keyword evidence="5" id="KW-0408">Iron</keyword>
<dbReference type="OrthoDB" id="1925334at2759"/>
<dbReference type="PROSITE" id="PS50255">
    <property type="entry name" value="CYTOCHROME_B5_2"/>
    <property type="match status" value="1"/>
</dbReference>
<evidence type="ECO:0000256" key="4">
    <source>
        <dbReference type="ARBA" id="ARBA00023002"/>
    </source>
</evidence>
<dbReference type="Proteomes" id="UP000193986">
    <property type="component" value="Unassembled WGS sequence"/>
</dbReference>
<feature type="domain" description="Cytochrome b5 heme-binding" evidence="7">
    <location>
        <begin position="105"/>
        <end position="184"/>
    </location>
</feature>
<dbReference type="PROSITE" id="PS00191">
    <property type="entry name" value="CYTOCHROME_B5_1"/>
    <property type="match status" value="1"/>
</dbReference>
<comment type="cofactor">
    <cofactor evidence="1">
        <name>FMN</name>
        <dbReference type="ChEBI" id="CHEBI:58210"/>
    </cofactor>
</comment>
<keyword evidence="2" id="KW-0349">Heme</keyword>
<feature type="domain" description="FMN hydroxy acid dehydrogenase" evidence="8">
    <location>
        <begin position="221"/>
        <end position="610"/>
    </location>
</feature>
<dbReference type="InterPro" id="IPR008259">
    <property type="entry name" value="FMN_hydac_DH_AS"/>
</dbReference>
<protein>
    <submittedName>
        <fullName evidence="9">L-lactate dehydrogenase</fullName>
    </submittedName>
</protein>
<dbReference type="InterPro" id="IPR037458">
    <property type="entry name" value="L-MDH/L-LDH_FMN-bd"/>
</dbReference>
<evidence type="ECO:0000313" key="10">
    <source>
        <dbReference type="Proteomes" id="UP000193986"/>
    </source>
</evidence>
<dbReference type="SMART" id="SM01117">
    <property type="entry name" value="Cyt-b5"/>
    <property type="match status" value="1"/>
</dbReference>
<dbReference type="InterPro" id="IPR018506">
    <property type="entry name" value="Cyt_B5_heme-BS"/>
</dbReference>
<dbReference type="GO" id="GO:0006089">
    <property type="term" value="P:lactate metabolic process"/>
    <property type="evidence" value="ECO:0007669"/>
    <property type="project" value="TreeGrafter"/>
</dbReference>
<evidence type="ECO:0000256" key="5">
    <source>
        <dbReference type="ARBA" id="ARBA00023004"/>
    </source>
</evidence>
<evidence type="ECO:0000259" key="7">
    <source>
        <dbReference type="PROSITE" id="PS50255"/>
    </source>
</evidence>
<dbReference type="InterPro" id="IPR000262">
    <property type="entry name" value="FMN-dep_DH"/>
</dbReference>
<dbReference type="Gene3D" id="3.10.120.10">
    <property type="entry name" value="Cytochrome b5-like heme/steroid binding domain"/>
    <property type="match status" value="1"/>
</dbReference>
<dbReference type="GO" id="GO:0004460">
    <property type="term" value="F:L-lactate dehydrogenase (cytochrome) activity"/>
    <property type="evidence" value="ECO:0007669"/>
    <property type="project" value="TreeGrafter"/>
</dbReference>
<dbReference type="SUPFAM" id="SSF51395">
    <property type="entry name" value="FMN-linked oxidoreductases"/>
    <property type="match status" value="1"/>
</dbReference>
<dbReference type="AlphaFoldDB" id="A0A1Y2BHZ7"/>
<feature type="region of interest" description="Disordered" evidence="6">
    <location>
        <begin position="498"/>
        <end position="529"/>
    </location>
</feature>
<dbReference type="PANTHER" id="PTHR10578:SF101">
    <property type="entry name" value="L-LACTATE DEHYDROGENASE (CYTOCHROME B2)"/>
    <property type="match status" value="1"/>
</dbReference>
<evidence type="ECO:0000256" key="6">
    <source>
        <dbReference type="SAM" id="MobiDB-lite"/>
    </source>
</evidence>
<keyword evidence="10" id="KW-1185">Reference proteome</keyword>
<dbReference type="Pfam" id="PF01070">
    <property type="entry name" value="FMN_dh"/>
    <property type="match status" value="1"/>
</dbReference>
<dbReference type="SUPFAM" id="SSF55856">
    <property type="entry name" value="Cytochrome b5-like heme/steroid binding domain"/>
    <property type="match status" value="1"/>
</dbReference>
<dbReference type="InterPro" id="IPR013785">
    <property type="entry name" value="Aldolase_TIM"/>
</dbReference>
<dbReference type="InterPro" id="IPR001199">
    <property type="entry name" value="Cyt_B5-like_heme/steroid-bd"/>
</dbReference>
<keyword evidence="4" id="KW-0560">Oxidoreductase</keyword>
<comment type="caution">
    <text evidence="9">The sequence shown here is derived from an EMBL/GenBank/DDBJ whole genome shotgun (WGS) entry which is preliminary data.</text>
</comment>
<evidence type="ECO:0000256" key="1">
    <source>
        <dbReference type="ARBA" id="ARBA00001917"/>
    </source>
</evidence>
<dbReference type="STRING" id="71784.A0A1Y2BHZ7"/>
<dbReference type="PROSITE" id="PS51349">
    <property type="entry name" value="FMN_HYDROXY_ACID_DH_2"/>
    <property type="match status" value="1"/>
</dbReference>
<gene>
    <name evidence="9" type="ORF">BCR39DRAFT_518922</name>
</gene>